<keyword evidence="1" id="KW-1133">Transmembrane helix</keyword>
<proteinExistence type="predicted"/>
<accession>D1C5D9</accession>
<dbReference type="AlphaFoldDB" id="D1C5D9"/>
<dbReference type="EMBL" id="CP001823">
    <property type="protein sequence ID" value="ACZ37455.1"/>
    <property type="molecule type" value="Genomic_DNA"/>
</dbReference>
<reference evidence="3" key="1">
    <citation type="submission" date="2009-11" db="EMBL/GenBank/DDBJ databases">
        <title>The complete chromosome 1 of Sphaerobacter thermophilus DSM 20745.</title>
        <authorList>
            <person name="Lucas S."/>
            <person name="Copeland A."/>
            <person name="Lapidus A."/>
            <person name="Glavina del Rio T."/>
            <person name="Dalin E."/>
            <person name="Tice H."/>
            <person name="Bruce D."/>
            <person name="Goodwin L."/>
            <person name="Pitluck S."/>
            <person name="Kyrpides N."/>
            <person name="Mavromatis K."/>
            <person name="Ivanova N."/>
            <person name="Mikhailova N."/>
            <person name="LaButti K.M."/>
            <person name="Clum A."/>
            <person name="Sun H.I."/>
            <person name="Brettin T."/>
            <person name="Detter J.C."/>
            <person name="Han C."/>
            <person name="Larimer F."/>
            <person name="Land M."/>
            <person name="Hauser L."/>
            <person name="Markowitz V."/>
            <person name="Cheng J.F."/>
            <person name="Hugenholtz P."/>
            <person name="Woyke T."/>
            <person name="Wu D."/>
            <person name="Steenblock K."/>
            <person name="Schneider S."/>
            <person name="Pukall R."/>
            <person name="Goeker M."/>
            <person name="Klenk H.P."/>
            <person name="Eisen J.A."/>
        </authorList>
    </citation>
    <scope>NUCLEOTIDE SEQUENCE [LARGE SCALE GENOMIC DNA]</scope>
    <source>
        <strain evidence="3">ATCC 49802 / DSM 20745 / S 6022</strain>
    </source>
</reference>
<dbReference type="Proteomes" id="UP000002027">
    <property type="component" value="Chromosome 1"/>
</dbReference>
<dbReference type="KEGG" id="sti:Sthe_0016"/>
<evidence type="ECO:0000313" key="2">
    <source>
        <dbReference type="EMBL" id="ACZ37455.1"/>
    </source>
</evidence>
<feature type="transmembrane region" description="Helical" evidence="1">
    <location>
        <begin position="38"/>
        <end position="60"/>
    </location>
</feature>
<organism evidence="2 3">
    <name type="scientific">Sphaerobacter thermophilus (strain ATCC 49802 / DSM 20745 / KCCM 41009 / NCIMB 13125 / S 6022)</name>
    <dbReference type="NCBI Taxonomy" id="479434"/>
    <lineage>
        <taxon>Bacteria</taxon>
        <taxon>Pseudomonadati</taxon>
        <taxon>Thermomicrobiota</taxon>
        <taxon>Thermomicrobia</taxon>
        <taxon>Sphaerobacterales</taxon>
        <taxon>Sphaerobacterineae</taxon>
        <taxon>Sphaerobacteraceae</taxon>
        <taxon>Sphaerobacter</taxon>
    </lineage>
</organism>
<keyword evidence="3" id="KW-1185">Reference proteome</keyword>
<evidence type="ECO:0000256" key="1">
    <source>
        <dbReference type="SAM" id="Phobius"/>
    </source>
</evidence>
<evidence type="ECO:0000313" key="3">
    <source>
        <dbReference type="Proteomes" id="UP000002027"/>
    </source>
</evidence>
<feature type="transmembrane region" description="Helical" evidence="1">
    <location>
        <begin position="6"/>
        <end position="26"/>
    </location>
</feature>
<reference evidence="2 3" key="2">
    <citation type="journal article" date="2010" name="Stand. Genomic Sci.">
        <title>Complete genome sequence of Desulfohalobium retbaense type strain (HR(100)).</title>
        <authorList>
            <person name="Spring S."/>
            <person name="Nolan M."/>
            <person name="Lapidus A."/>
            <person name="Glavina Del Rio T."/>
            <person name="Copeland A."/>
            <person name="Tice H."/>
            <person name="Cheng J.F."/>
            <person name="Lucas S."/>
            <person name="Land M."/>
            <person name="Chen F."/>
            <person name="Bruce D."/>
            <person name="Goodwin L."/>
            <person name="Pitluck S."/>
            <person name="Ivanova N."/>
            <person name="Mavromatis K."/>
            <person name="Mikhailova N."/>
            <person name="Pati A."/>
            <person name="Chen A."/>
            <person name="Palaniappan K."/>
            <person name="Hauser L."/>
            <person name="Chang Y.J."/>
            <person name="Jeffries C.D."/>
            <person name="Munk C."/>
            <person name="Kiss H."/>
            <person name="Chain P."/>
            <person name="Han C."/>
            <person name="Brettin T."/>
            <person name="Detter J.C."/>
            <person name="Schuler E."/>
            <person name="Goker M."/>
            <person name="Rohde M."/>
            <person name="Bristow J."/>
            <person name="Eisen J.A."/>
            <person name="Markowitz V."/>
            <person name="Hugenholtz P."/>
            <person name="Kyrpides N.C."/>
            <person name="Klenk H.P."/>
        </authorList>
    </citation>
    <scope>NUCLEOTIDE SEQUENCE [LARGE SCALE GENOMIC DNA]</scope>
    <source>
        <strain evidence="3">ATCC 49802 / DSM 20745 / S 6022</strain>
    </source>
</reference>
<sequence>MDGASDFANGIVLLGVPAVVLVPLLVEGLKRLGMPSQWATPAAVVAGALIAALAEALAIWPEIAPGVRILLAAIVLGFGASGVYSQTRAYRRGQAADHGRD</sequence>
<dbReference type="RefSeq" id="WP_012870504.1">
    <property type="nucleotide sequence ID" value="NC_013523.1"/>
</dbReference>
<name>D1C5D9_SPHTD</name>
<dbReference type="eggNOG" id="ENOG503033V">
    <property type="taxonomic scope" value="Bacteria"/>
</dbReference>
<dbReference type="STRING" id="479434.Sthe_0016"/>
<gene>
    <name evidence="2" type="ordered locus">Sthe_0016</name>
</gene>
<feature type="transmembrane region" description="Helical" evidence="1">
    <location>
        <begin position="66"/>
        <end position="84"/>
    </location>
</feature>
<keyword evidence="1" id="KW-0472">Membrane</keyword>
<dbReference type="HOGENOM" id="CLU_2332724_0_0_0"/>
<dbReference type="InParanoid" id="D1C5D9"/>
<protein>
    <recommendedName>
        <fullName evidence="4">Holin</fullName>
    </recommendedName>
</protein>
<evidence type="ECO:0008006" key="4">
    <source>
        <dbReference type="Google" id="ProtNLM"/>
    </source>
</evidence>
<keyword evidence="1" id="KW-0812">Transmembrane</keyword>